<evidence type="ECO:0000256" key="1">
    <source>
        <dbReference type="SAM" id="MobiDB-lite"/>
    </source>
</evidence>
<name>A0A8S5URJ0_9CAUD</name>
<reference evidence="2" key="1">
    <citation type="journal article" date="2021" name="Proc. Natl. Acad. Sci. U.S.A.">
        <title>A Catalog of Tens of Thousands of Viruses from Human Metagenomes Reveals Hidden Associations with Chronic Diseases.</title>
        <authorList>
            <person name="Tisza M.J."/>
            <person name="Buck C.B."/>
        </authorList>
    </citation>
    <scope>NUCLEOTIDE SEQUENCE</scope>
    <source>
        <strain evidence="2">Cthae16</strain>
    </source>
</reference>
<feature type="compositionally biased region" description="Low complexity" evidence="1">
    <location>
        <begin position="194"/>
        <end position="204"/>
    </location>
</feature>
<proteinExistence type="predicted"/>
<organism evidence="2">
    <name type="scientific">Siphoviridae sp. cthae16</name>
    <dbReference type="NCBI Taxonomy" id="2825617"/>
    <lineage>
        <taxon>Viruses</taxon>
        <taxon>Duplodnaviria</taxon>
        <taxon>Heunggongvirae</taxon>
        <taxon>Uroviricota</taxon>
        <taxon>Caudoviricetes</taxon>
    </lineage>
</organism>
<feature type="region of interest" description="Disordered" evidence="1">
    <location>
        <begin position="191"/>
        <end position="210"/>
    </location>
</feature>
<sequence length="366" mass="35745">MRDRIPLYPGRVKLTAVDGQPGVYDMVRADEATEQGTPLSKATLLDDDTAESYGLNKDTAVPNDAFKLINGLLVGPNRYVTVTVKTEGGAPIPDVEITGITTVSGGIAKTDATGTVFGVAAAEQTTIAAAKQYTDINIPSQTITTPAGKFTAVTLIGTLIDFVAFETTATVIMSPLATRVDVSLVGGGNGGNPGTVNPGSSSGHSGAGGDGGKIATFENVDFSANVEYTAQIGAGGTKNGGVGGDTGVFGKTSASGQQAKGGGYRTSTANGIAGGDGSPAFISFTETELFGGAGGGGAYGSNKSGGAGGAGGGGAGGGGAENGESATKPGGGSGGGGSIPYMGEDEQASGYGPAGKSGYIGMRIYH</sequence>
<feature type="compositionally biased region" description="Gly residues" evidence="1">
    <location>
        <begin position="308"/>
        <end position="321"/>
    </location>
</feature>
<protein>
    <submittedName>
        <fullName evidence="2">Uncharacterized protein</fullName>
    </submittedName>
</protein>
<accession>A0A8S5URJ0</accession>
<dbReference type="EMBL" id="BK016126">
    <property type="protein sequence ID" value="DAF97113.1"/>
    <property type="molecule type" value="Genomic_DNA"/>
</dbReference>
<feature type="region of interest" description="Disordered" evidence="1">
    <location>
        <begin position="308"/>
        <end position="357"/>
    </location>
</feature>
<evidence type="ECO:0000313" key="2">
    <source>
        <dbReference type="EMBL" id="DAF97113.1"/>
    </source>
</evidence>
<feature type="compositionally biased region" description="Gly residues" evidence="1">
    <location>
        <begin position="329"/>
        <end position="338"/>
    </location>
</feature>